<protein>
    <recommendedName>
        <fullName evidence="4">Retrotransposon protein, putative, unclassified</fullName>
    </recommendedName>
</protein>
<proteinExistence type="predicted"/>
<feature type="region of interest" description="Disordered" evidence="1">
    <location>
        <begin position="565"/>
        <end position="619"/>
    </location>
</feature>
<sequence length="619" mass="69477">MVDRLKLDETPGIPVTVRYRALALTLANADHAGYQDIHRKAEYIAMSGCCAQILWMRSQLTDYGFAFHKIPLYCDNRSAIALCCNNVQHSRSKHIDIRHHFIREKVENDVVELYFVKTEYQLADIFIKALPRERFEFLLPQLGMKSMTPESLKRLQEEENDCFRLQPSFQSEESMSSKRQLFLTTDKMVKENIPAPTRSDDQLVPVKAHLPYGKNLLGEALEITPADAAYPFVSPLAGKKFMDFINELGYPEPIHFVSKMHVNNLYQPWRAILSMINQCLTGKTSGSDKPRHLVLQMLWGIVTRSNIDHVELLWEDSSPKVKGMKFLECPHIVDLDLSKLSIVLQRLVRSYTKDLHTTKESVKKKTTPKADKPAKPAPAKQPKSVKEKSTKPTPSKKASKGKVKKVRKGKRPDRLVDESDEEPQPDPEPLVDDFEFNLQRGIQMSLESFQAHGQAPVDGVAIREPASGITQKLPVVEGKGKSIATDELAALSHLDLQKPKKKSTVDQYIFQRRTLATHDASTGPSAQPEDDTYANVVRETPSPADAETGADLELSVSEADTEILNVGEEQQQGEEVSKTVTLEERTVDLNEGQAGSDPGKSVESRPPPEHEVMEEDKAG</sequence>
<feature type="compositionally biased region" description="Basic and acidic residues" evidence="1">
    <location>
        <begin position="575"/>
        <end position="588"/>
    </location>
</feature>
<feature type="compositionally biased region" description="Basic residues" evidence="1">
    <location>
        <begin position="397"/>
        <end position="411"/>
    </location>
</feature>
<comment type="caution">
    <text evidence="2">The sequence shown here is derived from an EMBL/GenBank/DDBJ whole genome shotgun (WGS) entry which is preliminary data.</text>
</comment>
<keyword evidence="3" id="KW-1185">Reference proteome</keyword>
<feature type="compositionally biased region" description="Basic and acidic residues" evidence="1">
    <location>
        <begin position="600"/>
        <end position="619"/>
    </location>
</feature>
<dbReference type="EMBL" id="BQNB010019540">
    <property type="protein sequence ID" value="GJT86369.1"/>
    <property type="molecule type" value="Genomic_DNA"/>
</dbReference>
<dbReference type="Proteomes" id="UP001151760">
    <property type="component" value="Unassembled WGS sequence"/>
</dbReference>
<organism evidence="2 3">
    <name type="scientific">Tanacetum coccineum</name>
    <dbReference type="NCBI Taxonomy" id="301880"/>
    <lineage>
        <taxon>Eukaryota</taxon>
        <taxon>Viridiplantae</taxon>
        <taxon>Streptophyta</taxon>
        <taxon>Embryophyta</taxon>
        <taxon>Tracheophyta</taxon>
        <taxon>Spermatophyta</taxon>
        <taxon>Magnoliopsida</taxon>
        <taxon>eudicotyledons</taxon>
        <taxon>Gunneridae</taxon>
        <taxon>Pentapetalae</taxon>
        <taxon>asterids</taxon>
        <taxon>campanulids</taxon>
        <taxon>Asterales</taxon>
        <taxon>Asteraceae</taxon>
        <taxon>Asteroideae</taxon>
        <taxon>Anthemideae</taxon>
        <taxon>Anthemidinae</taxon>
        <taxon>Tanacetum</taxon>
    </lineage>
</organism>
<feature type="region of interest" description="Disordered" evidence="1">
    <location>
        <begin position="516"/>
        <end position="550"/>
    </location>
</feature>
<gene>
    <name evidence="2" type="ORF">Tco_1068086</name>
</gene>
<evidence type="ECO:0000313" key="2">
    <source>
        <dbReference type="EMBL" id="GJT86369.1"/>
    </source>
</evidence>
<accession>A0ABQ5HG35</accession>
<evidence type="ECO:0000313" key="3">
    <source>
        <dbReference type="Proteomes" id="UP001151760"/>
    </source>
</evidence>
<evidence type="ECO:0000256" key="1">
    <source>
        <dbReference type="SAM" id="MobiDB-lite"/>
    </source>
</evidence>
<feature type="region of interest" description="Disordered" evidence="1">
    <location>
        <begin position="355"/>
        <end position="432"/>
    </location>
</feature>
<feature type="compositionally biased region" description="Acidic residues" evidence="1">
    <location>
        <begin position="418"/>
        <end position="432"/>
    </location>
</feature>
<name>A0ABQ5HG35_9ASTR</name>
<evidence type="ECO:0008006" key="4">
    <source>
        <dbReference type="Google" id="ProtNLM"/>
    </source>
</evidence>
<dbReference type="PANTHER" id="PTHR11439:SF509">
    <property type="entry name" value="RNA-DIRECTED DNA POLYMERASE"/>
    <property type="match status" value="1"/>
</dbReference>
<feature type="compositionally biased region" description="Basic and acidic residues" evidence="1">
    <location>
        <begin position="355"/>
        <end position="374"/>
    </location>
</feature>
<reference evidence="2" key="2">
    <citation type="submission" date="2022-01" db="EMBL/GenBank/DDBJ databases">
        <authorList>
            <person name="Yamashiro T."/>
            <person name="Shiraishi A."/>
            <person name="Satake H."/>
            <person name="Nakayama K."/>
        </authorList>
    </citation>
    <scope>NUCLEOTIDE SEQUENCE</scope>
</reference>
<dbReference type="PANTHER" id="PTHR11439">
    <property type="entry name" value="GAG-POL-RELATED RETROTRANSPOSON"/>
    <property type="match status" value="1"/>
</dbReference>
<feature type="non-terminal residue" evidence="2">
    <location>
        <position position="619"/>
    </location>
</feature>
<dbReference type="CDD" id="cd09272">
    <property type="entry name" value="RNase_HI_RT_Ty1"/>
    <property type="match status" value="1"/>
</dbReference>
<reference evidence="2" key="1">
    <citation type="journal article" date="2022" name="Int. J. Mol. Sci.">
        <title>Draft Genome of Tanacetum Coccineum: Genomic Comparison of Closely Related Tanacetum-Family Plants.</title>
        <authorList>
            <person name="Yamashiro T."/>
            <person name="Shiraishi A."/>
            <person name="Nakayama K."/>
            <person name="Satake H."/>
        </authorList>
    </citation>
    <scope>NUCLEOTIDE SEQUENCE</scope>
</reference>